<evidence type="ECO:0000313" key="2">
    <source>
        <dbReference type="Proteomes" id="UP000294192"/>
    </source>
</evidence>
<sequence>KIESIEIINSQNNAVTKLVTTQIEDVQYKEIKRDFYNNKQEEFHTFQKGLFFNDSRLVKSFKVDVNNLGIKRVIYDSEISVIQNFISSGNARSFLGLSNTSSLLMVAILEIAKYSFDEDLFISLDKKYAVSLKNCIGEIFEIIEMFDLIFQNNINEKLFWLKESIINKTNNISKVIIGTEDSTLILFEEVKND</sequence>
<name>A0A4R0XPJ1_9MOLU</name>
<reference evidence="1 2" key="1">
    <citation type="submission" date="2018-02" db="EMBL/GenBank/DDBJ databases">
        <title>Mycoplasma marinum and Mycoplasma todarodis sp. nov., moderately halophilic and psychrotolerant mycoplasmas isolated from cephalopods.</title>
        <authorList>
            <person name="Viver T."/>
        </authorList>
    </citation>
    <scope>NUCLEOTIDE SEQUENCE [LARGE SCALE GENOMIC DNA]</scope>
    <source>
        <strain evidence="1 2">PE</strain>
    </source>
</reference>
<dbReference type="RefSeq" id="WP_168388391.1">
    <property type="nucleotide sequence ID" value="NZ_PSZO01000118.1"/>
</dbReference>
<proteinExistence type="predicted"/>
<organism evidence="1 2">
    <name type="scientific">Mycoplasma marinum</name>
    <dbReference type="NCBI Taxonomy" id="1937190"/>
    <lineage>
        <taxon>Bacteria</taxon>
        <taxon>Bacillati</taxon>
        <taxon>Mycoplasmatota</taxon>
        <taxon>Mollicutes</taxon>
        <taxon>Mycoplasmataceae</taxon>
        <taxon>Mycoplasma</taxon>
    </lineage>
</organism>
<feature type="non-terminal residue" evidence="1">
    <location>
        <position position="193"/>
    </location>
</feature>
<dbReference type="AlphaFoldDB" id="A0A4R0XPJ1"/>
<keyword evidence="2" id="KW-1185">Reference proteome</keyword>
<dbReference type="EMBL" id="PSZO01000118">
    <property type="protein sequence ID" value="TCG10240.1"/>
    <property type="molecule type" value="Genomic_DNA"/>
</dbReference>
<protein>
    <submittedName>
        <fullName evidence="1">Uncharacterized protein</fullName>
    </submittedName>
</protein>
<gene>
    <name evidence="1" type="ORF">C4B24_05110</name>
</gene>
<evidence type="ECO:0000313" key="1">
    <source>
        <dbReference type="EMBL" id="TCG10240.1"/>
    </source>
</evidence>
<accession>A0A4R0XPJ1</accession>
<feature type="non-terminal residue" evidence="1">
    <location>
        <position position="1"/>
    </location>
</feature>
<comment type="caution">
    <text evidence="1">The sequence shown here is derived from an EMBL/GenBank/DDBJ whole genome shotgun (WGS) entry which is preliminary data.</text>
</comment>
<dbReference type="Proteomes" id="UP000294192">
    <property type="component" value="Unassembled WGS sequence"/>
</dbReference>